<gene>
    <name evidence="2" type="ORF">MNBD_GAMMA05-1374</name>
</gene>
<name>A0A3B0W4Y9_9ZZZZ</name>
<keyword evidence="1" id="KW-0472">Membrane</keyword>
<dbReference type="InterPro" id="IPR019201">
    <property type="entry name" value="DUF2065"/>
</dbReference>
<dbReference type="Pfam" id="PF09838">
    <property type="entry name" value="DUF2065"/>
    <property type="match status" value="1"/>
</dbReference>
<evidence type="ECO:0000256" key="1">
    <source>
        <dbReference type="SAM" id="Phobius"/>
    </source>
</evidence>
<accession>A0A3B0W4Y9</accession>
<dbReference type="PANTHER" id="PTHR38602">
    <property type="entry name" value="INNER MEMBRANE PROTEIN-RELATED"/>
    <property type="match status" value="1"/>
</dbReference>
<organism evidence="2">
    <name type="scientific">hydrothermal vent metagenome</name>
    <dbReference type="NCBI Taxonomy" id="652676"/>
    <lineage>
        <taxon>unclassified sequences</taxon>
        <taxon>metagenomes</taxon>
        <taxon>ecological metagenomes</taxon>
    </lineage>
</organism>
<keyword evidence="1" id="KW-0812">Transmembrane</keyword>
<evidence type="ECO:0008006" key="3">
    <source>
        <dbReference type="Google" id="ProtNLM"/>
    </source>
</evidence>
<keyword evidence="1" id="KW-1133">Transmembrane helix</keyword>
<dbReference type="AlphaFoldDB" id="A0A3B0W4Y9"/>
<proteinExistence type="predicted"/>
<dbReference type="EMBL" id="UOFE01000002">
    <property type="protein sequence ID" value="VAW50351.1"/>
    <property type="molecule type" value="Genomic_DNA"/>
</dbReference>
<feature type="transmembrane region" description="Helical" evidence="1">
    <location>
        <begin position="5"/>
        <end position="22"/>
    </location>
</feature>
<sequence>MWESIVPALALMLVFEGMLPFISPKNWRNAMSQAAQQPDNVLRTLGLLSMLAGVIILYLVR</sequence>
<reference evidence="2" key="1">
    <citation type="submission" date="2018-06" db="EMBL/GenBank/DDBJ databases">
        <authorList>
            <person name="Zhirakovskaya E."/>
        </authorList>
    </citation>
    <scope>NUCLEOTIDE SEQUENCE</scope>
</reference>
<protein>
    <recommendedName>
        <fullName evidence="3">Inner membrane protein YjeT (Clustered with HflC)</fullName>
    </recommendedName>
</protein>
<dbReference type="PANTHER" id="PTHR38602:SF1">
    <property type="entry name" value="INNER MEMBRANE PROTEIN"/>
    <property type="match status" value="1"/>
</dbReference>
<feature type="transmembrane region" description="Helical" evidence="1">
    <location>
        <begin position="42"/>
        <end position="60"/>
    </location>
</feature>
<evidence type="ECO:0000313" key="2">
    <source>
        <dbReference type="EMBL" id="VAW50351.1"/>
    </source>
</evidence>